<gene>
    <name evidence="2" type="ORF">JMJ77_013525</name>
</gene>
<dbReference type="AlphaFoldDB" id="A0A9P7R5V9"/>
<organism evidence="2 3">
    <name type="scientific">Colletotrichum scovillei</name>
    <dbReference type="NCBI Taxonomy" id="1209932"/>
    <lineage>
        <taxon>Eukaryota</taxon>
        <taxon>Fungi</taxon>
        <taxon>Dikarya</taxon>
        <taxon>Ascomycota</taxon>
        <taxon>Pezizomycotina</taxon>
        <taxon>Sordariomycetes</taxon>
        <taxon>Hypocreomycetidae</taxon>
        <taxon>Glomerellales</taxon>
        <taxon>Glomerellaceae</taxon>
        <taxon>Colletotrichum</taxon>
        <taxon>Colletotrichum acutatum species complex</taxon>
    </lineage>
</organism>
<reference evidence="2" key="1">
    <citation type="submission" date="2021-05" db="EMBL/GenBank/DDBJ databases">
        <title>Comparative genomics of three Colletotrichum scovillei strains and genetic complementation revealed genes involved fungal growth and virulence on chili pepper.</title>
        <authorList>
            <person name="Hsieh D.-K."/>
            <person name="Chuang S.-C."/>
            <person name="Chen C.-Y."/>
            <person name="Chao Y.-T."/>
            <person name="Lu M.-Y.J."/>
            <person name="Lee M.-H."/>
            <person name="Shih M.-C."/>
        </authorList>
    </citation>
    <scope>NUCLEOTIDE SEQUENCE</scope>
    <source>
        <strain evidence="2">Coll-153</strain>
    </source>
</reference>
<dbReference type="Proteomes" id="UP000699042">
    <property type="component" value="Unassembled WGS sequence"/>
</dbReference>
<protein>
    <submittedName>
        <fullName evidence="2">Uncharacterized protein</fullName>
    </submittedName>
</protein>
<feature type="region of interest" description="Disordered" evidence="1">
    <location>
        <begin position="28"/>
        <end position="53"/>
    </location>
</feature>
<evidence type="ECO:0000256" key="1">
    <source>
        <dbReference type="SAM" id="MobiDB-lite"/>
    </source>
</evidence>
<evidence type="ECO:0000313" key="2">
    <source>
        <dbReference type="EMBL" id="KAG7050785.1"/>
    </source>
</evidence>
<evidence type="ECO:0000313" key="3">
    <source>
        <dbReference type="Proteomes" id="UP000699042"/>
    </source>
</evidence>
<accession>A0A9P7R5V9</accession>
<comment type="caution">
    <text evidence="2">The sequence shown here is derived from an EMBL/GenBank/DDBJ whole genome shotgun (WGS) entry which is preliminary data.</text>
</comment>
<keyword evidence="3" id="KW-1185">Reference proteome</keyword>
<proteinExistence type="predicted"/>
<dbReference type="EMBL" id="JAESDN010000005">
    <property type="protein sequence ID" value="KAG7050785.1"/>
    <property type="molecule type" value="Genomic_DNA"/>
</dbReference>
<name>A0A9P7R5V9_9PEZI</name>
<sequence length="76" mass="7781">MPAAPRACEVGHTTHPFSVRCVTLGARRSDEARSARRGSSANGQATPVGMERKAIPGLCTGSISLSRQGGGFGAAR</sequence>